<dbReference type="SUPFAM" id="SSF51735">
    <property type="entry name" value="NAD(P)-binding Rossmann-fold domains"/>
    <property type="match status" value="1"/>
</dbReference>
<organism evidence="5 6">
    <name type="scientific">Actinorhabdospora filicis</name>
    <dbReference type="NCBI Taxonomy" id="1785913"/>
    <lineage>
        <taxon>Bacteria</taxon>
        <taxon>Bacillati</taxon>
        <taxon>Actinomycetota</taxon>
        <taxon>Actinomycetes</taxon>
        <taxon>Micromonosporales</taxon>
        <taxon>Micromonosporaceae</taxon>
        <taxon>Actinorhabdospora</taxon>
    </lineage>
</organism>
<comment type="similarity">
    <text evidence="1">Belongs to the Gfo/Idh/MocA family.</text>
</comment>
<proteinExistence type="inferred from homology"/>
<feature type="domain" description="GFO/IDH/MocA-like oxidoreductase" evidence="4">
    <location>
        <begin position="132"/>
        <end position="245"/>
    </location>
</feature>
<feature type="domain" description="Gfo/Idh/MocA-like oxidoreductase N-terminal" evidence="3">
    <location>
        <begin position="4"/>
        <end position="120"/>
    </location>
</feature>
<reference evidence="5" key="1">
    <citation type="submission" date="2023-03" db="EMBL/GenBank/DDBJ databases">
        <title>Actinorhabdospora filicis NBRC 111898.</title>
        <authorList>
            <person name="Ichikawa N."/>
            <person name="Sato H."/>
            <person name="Tonouchi N."/>
        </authorList>
    </citation>
    <scope>NUCLEOTIDE SEQUENCE</scope>
    <source>
        <strain evidence="5">NBRC 111898</strain>
    </source>
</reference>
<gene>
    <name evidence="5" type="ORF">Afil01_64810</name>
</gene>
<keyword evidence="2" id="KW-0560">Oxidoreductase</keyword>
<evidence type="ECO:0000256" key="1">
    <source>
        <dbReference type="ARBA" id="ARBA00010928"/>
    </source>
</evidence>
<dbReference type="InterPro" id="IPR036291">
    <property type="entry name" value="NAD(P)-bd_dom_sf"/>
</dbReference>
<dbReference type="Pfam" id="PF22725">
    <property type="entry name" value="GFO_IDH_MocA_C3"/>
    <property type="match status" value="1"/>
</dbReference>
<dbReference type="Proteomes" id="UP001165079">
    <property type="component" value="Unassembled WGS sequence"/>
</dbReference>
<evidence type="ECO:0000259" key="3">
    <source>
        <dbReference type="Pfam" id="PF01408"/>
    </source>
</evidence>
<dbReference type="InterPro" id="IPR000683">
    <property type="entry name" value="Gfo/Idh/MocA-like_OxRdtase_N"/>
</dbReference>
<dbReference type="InterPro" id="IPR050984">
    <property type="entry name" value="Gfo/Idh/MocA_domain"/>
</dbReference>
<keyword evidence="6" id="KW-1185">Reference proteome</keyword>
<accession>A0A9W6SRP0</accession>
<dbReference type="Pfam" id="PF01408">
    <property type="entry name" value="GFO_IDH_MocA"/>
    <property type="match status" value="1"/>
</dbReference>
<comment type="caution">
    <text evidence="5">The sequence shown here is derived from an EMBL/GenBank/DDBJ whole genome shotgun (WGS) entry which is preliminary data.</text>
</comment>
<dbReference type="GO" id="GO:0000166">
    <property type="term" value="F:nucleotide binding"/>
    <property type="evidence" value="ECO:0007669"/>
    <property type="project" value="InterPro"/>
</dbReference>
<evidence type="ECO:0000313" key="6">
    <source>
        <dbReference type="Proteomes" id="UP001165079"/>
    </source>
</evidence>
<dbReference type="AlphaFoldDB" id="A0A9W6SRP0"/>
<evidence type="ECO:0000256" key="2">
    <source>
        <dbReference type="ARBA" id="ARBA00023002"/>
    </source>
</evidence>
<dbReference type="PANTHER" id="PTHR22604">
    <property type="entry name" value="OXIDOREDUCTASES"/>
    <property type="match status" value="1"/>
</dbReference>
<sequence>MTKIRWGILATGGIASAFTADLKLIPDAEVAAVGSRTLDSARAFAGKHGVPRAHGSWAELAADPGVDIIYIATTHNAHYDAAELCLRAGKPVLVEKPVTVNLAQAERLIALARERGLFFMEAMWMRCNPGIRRMLDLIAAGAIGEVKSVHADFSLGGPFPPEHRLRDPELAGGGLLDLGVYPVAFAQMVLGAPASVAVSGWRTPEGVDAMAGLLLGYERAVAALTCGIESASPCVAQVTGSEGFFELAAPFFRPSAIRLTRGTTEEEYAVEELDVAYTGTGLFHEAVEAMRCLRAGLTESPMVPWRATLDVMATLDEARRRLGVAYPGE</sequence>
<evidence type="ECO:0000313" key="5">
    <source>
        <dbReference type="EMBL" id="GLZ81674.1"/>
    </source>
</evidence>
<dbReference type="SUPFAM" id="SSF55347">
    <property type="entry name" value="Glyceraldehyde-3-phosphate dehydrogenase-like, C-terminal domain"/>
    <property type="match status" value="1"/>
</dbReference>
<protein>
    <submittedName>
        <fullName evidence="5">Oxidoreductase</fullName>
    </submittedName>
</protein>
<dbReference type="RefSeq" id="WP_285667224.1">
    <property type="nucleotide sequence ID" value="NZ_BSTX01000007.1"/>
</dbReference>
<name>A0A9W6SRP0_9ACTN</name>
<dbReference type="InterPro" id="IPR055170">
    <property type="entry name" value="GFO_IDH_MocA-like_dom"/>
</dbReference>
<dbReference type="PANTHER" id="PTHR22604:SF105">
    <property type="entry name" value="TRANS-1,2-DIHYDROBENZENE-1,2-DIOL DEHYDROGENASE"/>
    <property type="match status" value="1"/>
</dbReference>
<dbReference type="GO" id="GO:0016491">
    <property type="term" value="F:oxidoreductase activity"/>
    <property type="evidence" value="ECO:0007669"/>
    <property type="project" value="UniProtKB-KW"/>
</dbReference>
<dbReference type="Gene3D" id="3.30.360.10">
    <property type="entry name" value="Dihydrodipicolinate Reductase, domain 2"/>
    <property type="match status" value="1"/>
</dbReference>
<dbReference type="EMBL" id="BSTX01000007">
    <property type="protein sequence ID" value="GLZ81674.1"/>
    <property type="molecule type" value="Genomic_DNA"/>
</dbReference>
<evidence type="ECO:0000259" key="4">
    <source>
        <dbReference type="Pfam" id="PF22725"/>
    </source>
</evidence>
<dbReference type="Gene3D" id="3.40.50.720">
    <property type="entry name" value="NAD(P)-binding Rossmann-like Domain"/>
    <property type="match status" value="1"/>
</dbReference>